<dbReference type="SUPFAM" id="SSF141868">
    <property type="entry name" value="EAL domain-like"/>
    <property type="match status" value="1"/>
</dbReference>
<dbReference type="OrthoDB" id="9759607at2"/>
<reference evidence="5 6" key="1">
    <citation type="submission" date="2017-03" db="EMBL/GenBank/DDBJ databases">
        <title>Isolation of Levoglucosan Utilizing Bacteria.</title>
        <authorList>
            <person name="Arya A.S."/>
        </authorList>
    </citation>
    <scope>NUCLEOTIDE SEQUENCE [LARGE SCALE GENOMIC DNA]</scope>
    <source>
        <strain evidence="5 6">MEC069</strain>
    </source>
</reference>
<dbReference type="FunFam" id="3.20.20.450:FF:000001">
    <property type="entry name" value="Cyclic di-GMP phosphodiesterase yahA"/>
    <property type="match status" value="1"/>
</dbReference>
<dbReference type="InterPro" id="IPR000700">
    <property type="entry name" value="PAS-assoc_C"/>
</dbReference>
<dbReference type="RefSeq" id="WP_134748970.1">
    <property type="nucleotide sequence ID" value="NZ_MYFO02000001.1"/>
</dbReference>
<feature type="domain" description="GGDEF" evidence="4">
    <location>
        <begin position="293"/>
        <end position="426"/>
    </location>
</feature>
<dbReference type="Pfam" id="PF08448">
    <property type="entry name" value="PAS_4"/>
    <property type="match status" value="1"/>
</dbReference>
<organism evidence="5 6">
    <name type="scientific">Paenibacillus athensensis</name>
    <dbReference type="NCBI Taxonomy" id="1967502"/>
    <lineage>
        <taxon>Bacteria</taxon>
        <taxon>Bacillati</taxon>
        <taxon>Bacillota</taxon>
        <taxon>Bacilli</taxon>
        <taxon>Bacillales</taxon>
        <taxon>Paenibacillaceae</taxon>
        <taxon>Paenibacillus</taxon>
    </lineage>
</organism>
<dbReference type="FunFam" id="3.30.70.270:FF:000001">
    <property type="entry name" value="Diguanylate cyclase domain protein"/>
    <property type="match status" value="1"/>
</dbReference>
<evidence type="ECO:0008006" key="7">
    <source>
        <dbReference type="Google" id="ProtNLM"/>
    </source>
</evidence>
<dbReference type="SMART" id="SM00052">
    <property type="entry name" value="EAL"/>
    <property type="match status" value="1"/>
</dbReference>
<dbReference type="CDD" id="cd00130">
    <property type="entry name" value="PAS"/>
    <property type="match status" value="2"/>
</dbReference>
<feature type="domain" description="PAC" evidence="2">
    <location>
        <begin position="83"/>
        <end position="137"/>
    </location>
</feature>
<proteinExistence type="predicted"/>
<dbReference type="CDD" id="cd01949">
    <property type="entry name" value="GGDEF"/>
    <property type="match status" value="1"/>
</dbReference>
<protein>
    <recommendedName>
        <fullName evidence="7">Diguanylate cyclase</fullName>
    </recommendedName>
</protein>
<dbReference type="InterPro" id="IPR052155">
    <property type="entry name" value="Biofilm_reg_signaling"/>
</dbReference>
<dbReference type="InterPro" id="IPR000160">
    <property type="entry name" value="GGDEF_dom"/>
</dbReference>
<dbReference type="Pfam" id="PF00989">
    <property type="entry name" value="PAS"/>
    <property type="match status" value="1"/>
</dbReference>
<evidence type="ECO:0000259" key="2">
    <source>
        <dbReference type="PROSITE" id="PS50113"/>
    </source>
</evidence>
<dbReference type="InterPro" id="IPR001633">
    <property type="entry name" value="EAL_dom"/>
</dbReference>
<feature type="domain" description="EAL" evidence="3">
    <location>
        <begin position="435"/>
        <end position="688"/>
    </location>
</feature>
<dbReference type="EMBL" id="MYFO01000001">
    <property type="protein sequence ID" value="TFE91956.1"/>
    <property type="molecule type" value="Genomic_DNA"/>
</dbReference>
<sequence length="689" mass="77687">MSDRIVQLEQELHFSKEMVEAFAQQSGLAFVVCDLEHRVQYINQSFALLFGWSGPELYGRLLPVIAEARLTAYGQTLLDSGWETAELDELQLRKDGSTVPTRASVRPIRQPDGLIAAYAVIIRDLSERRLAERRLRESEQQFKSLFENNPDGIISIDLAGQLTGANPATQKICGYAEHELRSRSLASLCVPEHLDLMIQKLERTMRGRPQNFEAAIIHKNGARVELQIILVPISTDGEISGVFCIAKNITHRKQAEDLIQYMAYYDALTDLPNRRMFERQVSEQMNEADRTHTQIAVLFMDMDGFKIINDTLGHAVGDSVLKQVAQRLKASIRELDTVARMGGDEFIVCLPQIKQREDASPIADRILLELRKPFIIQGNEHYLSASIGMAFYPEDGVNAEDLIRRADIALYKVKEQGKNHIRSYAASMNEEALRRQQTERELHKALEHDEFVVHYQPQIDVNTNTITGMEALVRWQHPTRGLLYPGDFISIAEETGLIVAIGERVLEAACRQCREWHDNGYAGLRVAVNLSQIQLRQDALVGTVREVLERTQLNAASLELEITESVAMHNAELVVAKLHELVALGVQISIDDFGTGFSSLSYLSKFPIHRLKIDRSFITNITNRSESAIVASIVKLAHNLNLGVIVEGVETELQKDELPKLGCHEMQGYLFSRPVPPHMFVPMLEKGLR</sequence>
<dbReference type="NCBIfam" id="TIGR00254">
    <property type="entry name" value="GGDEF"/>
    <property type="match status" value="1"/>
</dbReference>
<name>A0A4Y8QBY9_9BACL</name>
<dbReference type="SUPFAM" id="SSF55073">
    <property type="entry name" value="Nucleotide cyclase"/>
    <property type="match status" value="1"/>
</dbReference>
<dbReference type="SMART" id="SM00267">
    <property type="entry name" value="GGDEF"/>
    <property type="match status" value="1"/>
</dbReference>
<dbReference type="Pfam" id="PF00990">
    <property type="entry name" value="GGDEF"/>
    <property type="match status" value="1"/>
</dbReference>
<feature type="domain" description="PAS" evidence="1">
    <location>
        <begin position="15"/>
        <end position="60"/>
    </location>
</feature>
<dbReference type="PANTHER" id="PTHR44757:SF2">
    <property type="entry name" value="BIOFILM ARCHITECTURE MAINTENANCE PROTEIN MBAA"/>
    <property type="match status" value="1"/>
</dbReference>
<feature type="domain" description="PAC" evidence="2">
    <location>
        <begin position="210"/>
        <end position="261"/>
    </location>
</feature>
<dbReference type="InterPro" id="IPR001610">
    <property type="entry name" value="PAC"/>
</dbReference>
<dbReference type="InterPro" id="IPR035965">
    <property type="entry name" value="PAS-like_dom_sf"/>
</dbReference>
<evidence type="ECO:0000259" key="3">
    <source>
        <dbReference type="PROSITE" id="PS50883"/>
    </source>
</evidence>
<dbReference type="InterPro" id="IPR029787">
    <property type="entry name" value="Nucleotide_cyclase"/>
</dbReference>
<dbReference type="PROSITE" id="PS50887">
    <property type="entry name" value="GGDEF"/>
    <property type="match status" value="1"/>
</dbReference>
<dbReference type="InterPro" id="IPR013767">
    <property type="entry name" value="PAS_fold"/>
</dbReference>
<evidence type="ECO:0000259" key="1">
    <source>
        <dbReference type="PROSITE" id="PS50112"/>
    </source>
</evidence>
<comment type="caution">
    <text evidence="5">The sequence shown here is derived from an EMBL/GenBank/DDBJ whole genome shotgun (WGS) entry which is preliminary data.</text>
</comment>
<dbReference type="Gene3D" id="3.30.450.20">
    <property type="entry name" value="PAS domain"/>
    <property type="match status" value="2"/>
</dbReference>
<dbReference type="CDD" id="cd01948">
    <property type="entry name" value="EAL"/>
    <property type="match status" value="1"/>
</dbReference>
<dbReference type="PANTHER" id="PTHR44757">
    <property type="entry name" value="DIGUANYLATE CYCLASE DGCP"/>
    <property type="match status" value="1"/>
</dbReference>
<dbReference type="Gene3D" id="3.30.70.270">
    <property type="match status" value="1"/>
</dbReference>
<dbReference type="InterPro" id="IPR043128">
    <property type="entry name" value="Rev_trsase/Diguanyl_cyclase"/>
</dbReference>
<dbReference type="SUPFAM" id="SSF55785">
    <property type="entry name" value="PYP-like sensor domain (PAS domain)"/>
    <property type="match status" value="2"/>
</dbReference>
<dbReference type="GO" id="GO:0006355">
    <property type="term" value="P:regulation of DNA-templated transcription"/>
    <property type="evidence" value="ECO:0007669"/>
    <property type="project" value="InterPro"/>
</dbReference>
<dbReference type="PROSITE" id="PS50112">
    <property type="entry name" value="PAS"/>
    <property type="match status" value="2"/>
</dbReference>
<dbReference type="Gene3D" id="3.20.20.450">
    <property type="entry name" value="EAL domain"/>
    <property type="match status" value="1"/>
</dbReference>
<dbReference type="Proteomes" id="UP000298246">
    <property type="component" value="Unassembled WGS sequence"/>
</dbReference>
<evidence type="ECO:0000313" key="6">
    <source>
        <dbReference type="Proteomes" id="UP000298246"/>
    </source>
</evidence>
<dbReference type="AlphaFoldDB" id="A0A4Y8QBY9"/>
<dbReference type="SMART" id="SM00086">
    <property type="entry name" value="PAC"/>
    <property type="match status" value="2"/>
</dbReference>
<gene>
    <name evidence="5" type="ORF">B5M42_01590</name>
</gene>
<keyword evidence="6" id="KW-1185">Reference proteome</keyword>
<evidence type="ECO:0000259" key="4">
    <source>
        <dbReference type="PROSITE" id="PS50887"/>
    </source>
</evidence>
<dbReference type="PROSITE" id="PS50113">
    <property type="entry name" value="PAC"/>
    <property type="match status" value="2"/>
</dbReference>
<dbReference type="InterPro" id="IPR035919">
    <property type="entry name" value="EAL_sf"/>
</dbReference>
<dbReference type="NCBIfam" id="TIGR00229">
    <property type="entry name" value="sensory_box"/>
    <property type="match status" value="2"/>
</dbReference>
<feature type="domain" description="PAS" evidence="1">
    <location>
        <begin position="138"/>
        <end position="208"/>
    </location>
</feature>
<accession>A0A4Y8QBY9</accession>
<dbReference type="InterPro" id="IPR000014">
    <property type="entry name" value="PAS"/>
</dbReference>
<dbReference type="InterPro" id="IPR013656">
    <property type="entry name" value="PAS_4"/>
</dbReference>
<dbReference type="Pfam" id="PF00563">
    <property type="entry name" value="EAL"/>
    <property type="match status" value="1"/>
</dbReference>
<evidence type="ECO:0000313" key="5">
    <source>
        <dbReference type="EMBL" id="TFE91956.1"/>
    </source>
</evidence>
<dbReference type="PROSITE" id="PS50883">
    <property type="entry name" value="EAL"/>
    <property type="match status" value="1"/>
</dbReference>
<dbReference type="SMART" id="SM00091">
    <property type="entry name" value="PAS"/>
    <property type="match status" value="2"/>
</dbReference>